<evidence type="ECO:0000313" key="2">
    <source>
        <dbReference type="Proteomes" id="UP000823775"/>
    </source>
</evidence>
<dbReference type="EMBL" id="JACEIK010000150">
    <property type="protein sequence ID" value="MCD7451008.1"/>
    <property type="molecule type" value="Genomic_DNA"/>
</dbReference>
<dbReference type="Proteomes" id="UP000823775">
    <property type="component" value="Unassembled WGS sequence"/>
</dbReference>
<reference evidence="1 2" key="1">
    <citation type="journal article" date="2021" name="BMC Genomics">
        <title>Datura genome reveals duplications of psychoactive alkaloid biosynthetic genes and high mutation rate following tissue culture.</title>
        <authorList>
            <person name="Rajewski A."/>
            <person name="Carter-House D."/>
            <person name="Stajich J."/>
            <person name="Litt A."/>
        </authorList>
    </citation>
    <scope>NUCLEOTIDE SEQUENCE [LARGE SCALE GENOMIC DNA]</scope>
    <source>
        <strain evidence="1">AR-01</strain>
    </source>
</reference>
<gene>
    <name evidence="1" type="ORF">HAX54_009276</name>
</gene>
<accession>A0ABS8RW27</accession>
<comment type="caution">
    <text evidence="1">The sequence shown here is derived from an EMBL/GenBank/DDBJ whole genome shotgun (WGS) entry which is preliminary data.</text>
</comment>
<proteinExistence type="predicted"/>
<keyword evidence="2" id="KW-1185">Reference proteome</keyword>
<name>A0ABS8RW27_DATST</name>
<sequence length="109" mass="12675">MGERTIHMLSRCRKEIFFSLLHRRGWRFFHHGGGSRQREEEEEGDLEFDEQMHHDTLGCRGEGFPMIVRQCSPLANTTLRDVRIPRLTTTFLHASAGCYETSRHGSDTI</sequence>
<protein>
    <submittedName>
        <fullName evidence="1">Uncharacterized protein</fullName>
    </submittedName>
</protein>
<organism evidence="1 2">
    <name type="scientific">Datura stramonium</name>
    <name type="common">Jimsonweed</name>
    <name type="synonym">Common thornapple</name>
    <dbReference type="NCBI Taxonomy" id="4076"/>
    <lineage>
        <taxon>Eukaryota</taxon>
        <taxon>Viridiplantae</taxon>
        <taxon>Streptophyta</taxon>
        <taxon>Embryophyta</taxon>
        <taxon>Tracheophyta</taxon>
        <taxon>Spermatophyta</taxon>
        <taxon>Magnoliopsida</taxon>
        <taxon>eudicotyledons</taxon>
        <taxon>Gunneridae</taxon>
        <taxon>Pentapetalae</taxon>
        <taxon>asterids</taxon>
        <taxon>lamiids</taxon>
        <taxon>Solanales</taxon>
        <taxon>Solanaceae</taxon>
        <taxon>Solanoideae</taxon>
        <taxon>Datureae</taxon>
        <taxon>Datura</taxon>
    </lineage>
</organism>
<evidence type="ECO:0000313" key="1">
    <source>
        <dbReference type="EMBL" id="MCD7451008.1"/>
    </source>
</evidence>